<evidence type="ECO:0000313" key="3">
    <source>
        <dbReference type="Proteomes" id="UP000192639"/>
    </source>
</evidence>
<evidence type="ECO:0000256" key="1">
    <source>
        <dbReference type="SAM" id="MobiDB-lite"/>
    </source>
</evidence>
<organism evidence="2 3">
    <name type="scientific">Enterospora canceri</name>
    <dbReference type="NCBI Taxonomy" id="1081671"/>
    <lineage>
        <taxon>Eukaryota</taxon>
        <taxon>Fungi</taxon>
        <taxon>Fungi incertae sedis</taxon>
        <taxon>Microsporidia</taxon>
        <taxon>Enterocytozoonidae</taxon>
        <taxon>Enterospora</taxon>
    </lineage>
</organism>
<keyword evidence="3" id="KW-1185">Reference proteome</keyword>
<feature type="region of interest" description="Disordered" evidence="1">
    <location>
        <begin position="39"/>
        <end position="71"/>
    </location>
</feature>
<dbReference type="AlphaFoldDB" id="A0A1Y1S8W9"/>
<name>A0A1Y1S8W9_9MICR</name>
<evidence type="ECO:0000313" key="2">
    <source>
        <dbReference type="EMBL" id="ORD94913.1"/>
    </source>
</evidence>
<reference evidence="2 3" key="1">
    <citation type="journal article" date="2017" name="Environ. Microbiol.">
        <title>Decay of the glycolytic pathway and adaptation to intranuclear parasitism within Enterocytozoonidae microsporidia.</title>
        <authorList>
            <person name="Wiredu Boakye D."/>
            <person name="Jaroenlak P."/>
            <person name="Prachumwat A."/>
            <person name="Williams T.A."/>
            <person name="Bateman K.S."/>
            <person name="Itsathitphaisarn O."/>
            <person name="Sritunyalucksana K."/>
            <person name="Paszkiewicz K.H."/>
            <person name="Moore K.A."/>
            <person name="Stentiford G.D."/>
            <person name="Williams B.A."/>
        </authorList>
    </citation>
    <scope>NUCLEOTIDE SEQUENCE [LARGE SCALE GENOMIC DNA]</scope>
    <source>
        <strain evidence="2 3">GB1</strain>
    </source>
</reference>
<gene>
    <name evidence="2" type="ORF">ECANGB1_1911</name>
</gene>
<sequence length="71" mass="8402">MATRSSELVERIKADWTRAIQAMKIVSYSKEELEKMKLARTESEVEKCKEIQEREQKSKKSLNRRESKDTP</sequence>
<dbReference type="VEuPathDB" id="MicrosporidiaDB:ECANGB1_1911"/>
<proteinExistence type="predicted"/>
<dbReference type="EMBL" id="LWDP01000006">
    <property type="protein sequence ID" value="ORD94913.1"/>
    <property type="molecule type" value="Genomic_DNA"/>
</dbReference>
<accession>A0A1Y1S8W9</accession>
<dbReference type="Proteomes" id="UP000192639">
    <property type="component" value="Unassembled WGS sequence"/>
</dbReference>
<protein>
    <submittedName>
        <fullName evidence="2">Uncharacterized protein</fullName>
    </submittedName>
</protein>
<comment type="caution">
    <text evidence="2">The sequence shown here is derived from an EMBL/GenBank/DDBJ whole genome shotgun (WGS) entry which is preliminary data.</text>
</comment>